<evidence type="ECO:0000259" key="2">
    <source>
        <dbReference type="PROSITE" id="PS51272"/>
    </source>
</evidence>
<dbReference type="Proteomes" id="UP000184114">
    <property type="component" value="Unassembled WGS sequence"/>
</dbReference>
<dbReference type="GeneID" id="90993873"/>
<dbReference type="InterPro" id="IPR051465">
    <property type="entry name" value="Cell_Envelope_Struct_Comp"/>
</dbReference>
<dbReference type="Pfam" id="PF00395">
    <property type="entry name" value="SLH"/>
    <property type="match status" value="3"/>
</dbReference>
<feature type="chain" id="PRO_5012838496" evidence="1">
    <location>
        <begin position="22"/>
        <end position="482"/>
    </location>
</feature>
<dbReference type="STRING" id="1123404.SAMN02745784_02395"/>
<evidence type="ECO:0000313" key="4">
    <source>
        <dbReference type="Proteomes" id="UP000184114"/>
    </source>
</evidence>
<dbReference type="PROSITE" id="PS51272">
    <property type="entry name" value="SLH"/>
    <property type="match status" value="3"/>
</dbReference>
<evidence type="ECO:0000256" key="1">
    <source>
        <dbReference type="SAM" id="SignalP"/>
    </source>
</evidence>
<keyword evidence="1" id="KW-0732">Signal</keyword>
<feature type="domain" description="SLH" evidence="2">
    <location>
        <begin position="411"/>
        <end position="474"/>
    </location>
</feature>
<name>A0A1M4XUS2_9FIRM</name>
<evidence type="ECO:0000313" key="3">
    <source>
        <dbReference type="EMBL" id="SHE97160.1"/>
    </source>
</evidence>
<proteinExistence type="predicted"/>
<feature type="domain" description="SLH" evidence="2">
    <location>
        <begin position="273"/>
        <end position="335"/>
    </location>
</feature>
<reference evidence="4" key="1">
    <citation type="submission" date="2016-11" db="EMBL/GenBank/DDBJ databases">
        <authorList>
            <person name="Varghese N."/>
            <person name="Submissions S."/>
        </authorList>
    </citation>
    <scope>NUCLEOTIDE SEQUENCE [LARGE SCALE GENOMIC DNA]</scope>
    <source>
        <strain evidence="4">DSM 18095</strain>
    </source>
</reference>
<gene>
    <name evidence="3" type="ORF">SAMN02745784_02395</name>
</gene>
<keyword evidence="4" id="KW-1185">Reference proteome</keyword>
<dbReference type="AlphaFoldDB" id="A0A1M4XUS2"/>
<dbReference type="InterPro" id="IPR001119">
    <property type="entry name" value="SLH_dom"/>
</dbReference>
<feature type="signal peptide" evidence="1">
    <location>
        <begin position="1"/>
        <end position="21"/>
    </location>
</feature>
<sequence length="482" mass="55338">MKNKIILLLIIAILVPNQSFATPLEYVGGVQNEHQYQEMVFITGKPIKFIGTYSVSEKIKDKEESITYKFTLKSEDTSLDGKLDRTITYTTNLSKHTNVNQTIGETTVTKYKENIKFGKDTYSLEDYQFSKSDIIDERPAADFYSGNIKARKYYEYNKNKGNVIIDITGGNVGYENFWGSTETQIISHIITANILGDKDEKGKSWQGSYTHQVSDSMTKSLRYSENDANFSSFHGGHIRITNQSVVSKYDYKLPDARGTVSLNQDMVPRLERLIVPKFRDVNGHWAEENIKKLYSLDVFDDNSDIFGPNLPMSRLEFTKAIMRASDIRVTMEETRRSRRKKNTPPEKSYFNDIDVNDTNYQYIKSGVDKKIITGISKNFFEPNKSLTRAEAITILVRALGFENRAPNPGYITSFSDDRNIPSWARDSIYMAREMNIVEGDAMNRVNPNQVLTKAEASTLIVKFLQFLEKDLQRDYRENIINF</sequence>
<dbReference type="EMBL" id="FQTY01000013">
    <property type="protein sequence ID" value="SHE97160.1"/>
    <property type="molecule type" value="Genomic_DNA"/>
</dbReference>
<dbReference type="RefSeq" id="WP_084725417.1">
    <property type="nucleotide sequence ID" value="NZ_FQTY01000013.1"/>
</dbReference>
<dbReference type="PANTHER" id="PTHR43308">
    <property type="entry name" value="OUTER MEMBRANE PROTEIN ALPHA-RELATED"/>
    <property type="match status" value="1"/>
</dbReference>
<organism evidence="3 4">
    <name type="scientific">Tissierella praeacuta DSM 18095</name>
    <dbReference type="NCBI Taxonomy" id="1123404"/>
    <lineage>
        <taxon>Bacteria</taxon>
        <taxon>Bacillati</taxon>
        <taxon>Bacillota</taxon>
        <taxon>Tissierellia</taxon>
        <taxon>Tissierellales</taxon>
        <taxon>Tissierellaceae</taxon>
        <taxon>Tissierella</taxon>
    </lineage>
</organism>
<protein>
    <submittedName>
        <fullName evidence="3">S-layer homology domain-containing protein</fullName>
    </submittedName>
</protein>
<accession>A0A1M4XUS2</accession>
<feature type="domain" description="SLH" evidence="2">
    <location>
        <begin position="346"/>
        <end position="409"/>
    </location>
</feature>